<dbReference type="InterPro" id="IPR000412">
    <property type="entry name" value="ABC_2_transport"/>
</dbReference>
<evidence type="ECO:0000256" key="3">
    <source>
        <dbReference type="ARBA" id="ARBA00022448"/>
    </source>
</evidence>
<feature type="transmembrane region" description="Helical" evidence="10">
    <location>
        <begin position="37"/>
        <end position="60"/>
    </location>
</feature>
<reference evidence="12 13" key="1">
    <citation type="submission" date="2016-04" db="EMBL/GenBank/DDBJ databases">
        <authorList>
            <person name="Mornico D."/>
        </authorList>
    </citation>
    <scope>NUCLEOTIDE SEQUENCE [LARGE SCALE GENOMIC DNA]</scope>
    <source>
        <strain evidence="12 13">A121</strain>
    </source>
</reference>
<evidence type="ECO:0000313" key="12">
    <source>
        <dbReference type="EMBL" id="SBW26161.1"/>
    </source>
</evidence>
<evidence type="ECO:0000256" key="10">
    <source>
        <dbReference type="SAM" id="Phobius"/>
    </source>
</evidence>
<comment type="caution">
    <text evidence="12">The sequence shown here is derived from an EMBL/GenBank/DDBJ whole genome shotgun (WGS) entry which is preliminary data.</text>
</comment>
<evidence type="ECO:0000256" key="2">
    <source>
        <dbReference type="ARBA" id="ARBA00007783"/>
    </source>
</evidence>
<dbReference type="PANTHER" id="PTHR30413">
    <property type="entry name" value="INNER MEMBRANE TRANSPORT PERMEASE"/>
    <property type="match status" value="1"/>
</dbReference>
<evidence type="ECO:0000256" key="5">
    <source>
        <dbReference type="ARBA" id="ARBA00022597"/>
    </source>
</evidence>
<keyword evidence="8" id="KW-0625">Polysaccharide transport</keyword>
<keyword evidence="3" id="KW-0813">Transport</keyword>
<dbReference type="PANTHER" id="PTHR30413:SF10">
    <property type="entry name" value="CAPSULE POLYSACCHARIDE EXPORT INNER-MEMBRANE PROTEIN CTRC"/>
    <property type="match status" value="1"/>
</dbReference>
<feature type="transmembrane region" description="Helical" evidence="10">
    <location>
        <begin position="149"/>
        <end position="169"/>
    </location>
</feature>
<gene>
    <name evidence="12" type="ORF">BN4901_3014</name>
</gene>
<name>A0ABY0JR34_9ENTR</name>
<dbReference type="PRINTS" id="PR00164">
    <property type="entry name" value="ABC2TRNSPORT"/>
</dbReference>
<evidence type="ECO:0000256" key="6">
    <source>
        <dbReference type="ARBA" id="ARBA00022692"/>
    </source>
</evidence>
<keyword evidence="9 10" id="KW-0472">Membrane</keyword>
<keyword evidence="7 10" id="KW-1133">Transmembrane helix</keyword>
<accession>A0ABY0JR34</accession>
<organism evidence="12 13">
    <name type="scientific">Citrobacter europaeus</name>
    <dbReference type="NCBI Taxonomy" id="1914243"/>
    <lineage>
        <taxon>Bacteria</taxon>
        <taxon>Pseudomonadati</taxon>
        <taxon>Pseudomonadota</taxon>
        <taxon>Gammaproteobacteria</taxon>
        <taxon>Enterobacterales</taxon>
        <taxon>Enterobacteriaceae</taxon>
        <taxon>Citrobacter</taxon>
    </lineage>
</organism>
<protein>
    <submittedName>
        <fullName evidence="12">Vi polysaccharide export inner-membrane protein vexB</fullName>
    </submittedName>
</protein>
<feature type="transmembrane region" description="Helical" evidence="10">
    <location>
        <begin position="239"/>
        <end position="259"/>
    </location>
</feature>
<evidence type="ECO:0000256" key="7">
    <source>
        <dbReference type="ARBA" id="ARBA00022989"/>
    </source>
</evidence>
<feature type="transmembrane region" description="Helical" evidence="10">
    <location>
        <begin position="112"/>
        <end position="137"/>
    </location>
</feature>
<keyword evidence="4" id="KW-1003">Cell membrane</keyword>
<comment type="subcellular location">
    <subcellularLocation>
        <location evidence="1">Cell membrane</location>
        <topology evidence="1">Multi-pass membrane protein</topology>
    </subcellularLocation>
</comment>
<feature type="transmembrane region" description="Helical" evidence="10">
    <location>
        <begin position="178"/>
        <end position="200"/>
    </location>
</feature>
<keyword evidence="6 10" id="KW-0812">Transmembrane</keyword>
<evidence type="ECO:0000256" key="4">
    <source>
        <dbReference type="ARBA" id="ARBA00022475"/>
    </source>
</evidence>
<dbReference type="Pfam" id="PF01061">
    <property type="entry name" value="ABC2_membrane"/>
    <property type="match status" value="1"/>
</dbReference>
<evidence type="ECO:0000256" key="8">
    <source>
        <dbReference type="ARBA" id="ARBA00023047"/>
    </source>
</evidence>
<dbReference type="Proteomes" id="UP000195338">
    <property type="component" value="Unassembled WGS sequence"/>
</dbReference>
<evidence type="ECO:0000256" key="9">
    <source>
        <dbReference type="ARBA" id="ARBA00023136"/>
    </source>
</evidence>
<dbReference type="RefSeq" id="WP_087051224.1">
    <property type="nucleotide sequence ID" value="NZ_FLUX01000033.1"/>
</dbReference>
<evidence type="ECO:0000259" key="11">
    <source>
        <dbReference type="Pfam" id="PF01061"/>
    </source>
</evidence>
<proteinExistence type="inferred from homology"/>
<evidence type="ECO:0000256" key="1">
    <source>
        <dbReference type="ARBA" id="ARBA00004651"/>
    </source>
</evidence>
<feature type="transmembrane region" description="Helical" evidence="10">
    <location>
        <begin position="72"/>
        <end position="91"/>
    </location>
</feature>
<keyword evidence="13" id="KW-1185">Reference proteome</keyword>
<keyword evidence="5" id="KW-0762">Sugar transport</keyword>
<feature type="domain" description="ABC-2 type transporter transmembrane" evidence="11">
    <location>
        <begin position="20"/>
        <end position="228"/>
    </location>
</feature>
<dbReference type="EMBL" id="FLUX01000033">
    <property type="protein sequence ID" value="SBW26161.1"/>
    <property type="molecule type" value="Genomic_DNA"/>
</dbReference>
<dbReference type="InterPro" id="IPR013525">
    <property type="entry name" value="ABC2_TM"/>
</dbReference>
<evidence type="ECO:0000313" key="13">
    <source>
        <dbReference type="Proteomes" id="UP000195338"/>
    </source>
</evidence>
<sequence length="264" mass="30615">MNILKNNTYYFVKLISICELIILLMSRDIKTRYNGNVLNYMMVLAVPLVWITITVISFQYLNRAVPIFTDDISFVISGILPYLLFRYTITATMRTRSFFTSLAVVSQVKKRYVIFALAAVEFVNAVIIYIIVSLINFLIFSRWEAHKPILIFEGMVIAWLLGLSFGYFCDALSERFSLVYKAVPVVLRPMFLISAVFYTANELPYSLLSIFSWNPLLHVNEIVREGMFEGYHSFYLEPFYPLAFSATLFLAGIIFHRVYDTKNH</sequence>
<dbReference type="NCBIfam" id="NF011723">
    <property type="entry name" value="PRK15176.1"/>
    <property type="match status" value="1"/>
</dbReference>
<comment type="similarity">
    <text evidence="2">Belongs to the ABC-2 integral membrane protein family.</text>
</comment>